<dbReference type="Proteomes" id="UP000241540">
    <property type="component" value="Unassembled WGS sequence"/>
</dbReference>
<proteinExistence type="predicted"/>
<keyword evidence="3 6" id="KW-0812">Transmembrane</keyword>
<feature type="transmembrane region" description="Helical" evidence="6">
    <location>
        <begin position="286"/>
        <end position="307"/>
    </location>
</feature>
<feature type="transmembrane region" description="Helical" evidence="6">
    <location>
        <begin position="170"/>
        <end position="186"/>
    </location>
</feature>
<dbReference type="Pfam" id="PF01943">
    <property type="entry name" value="Polysacc_synt"/>
    <property type="match status" value="1"/>
</dbReference>
<accession>A0A974QML2</accession>
<gene>
    <name evidence="7" type="ORF">BUZ51_10640</name>
</gene>
<evidence type="ECO:0000256" key="2">
    <source>
        <dbReference type="ARBA" id="ARBA00022475"/>
    </source>
</evidence>
<keyword evidence="4 6" id="KW-1133">Transmembrane helix</keyword>
<dbReference type="PANTHER" id="PTHR30250:SF29">
    <property type="entry name" value="POLYSACCHARIDE BIOSYNTHESIS PROTEIN C-TERMINAL DOMAIN-CONTAINING PROTEIN"/>
    <property type="match status" value="1"/>
</dbReference>
<feature type="transmembrane region" description="Helical" evidence="6">
    <location>
        <begin position="482"/>
        <end position="502"/>
    </location>
</feature>
<dbReference type="InterPro" id="IPR024923">
    <property type="entry name" value="PG_synth_SpoVB"/>
</dbReference>
<feature type="transmembrane region" description="Helical" evidence="6">
    <location>
        <begin position="129"/>
        <end position="149"/>
    </location>
</feature>
<feature type="transmembrane region" description="Helical" evidence="6">
    <location>
        <begin position="98"/>
        <end position="117"/>
    </location>
</feature>
<name>A0A974QML2_STAHO</name>
<evidence type="ECO:0000256" key="6">
    <source>
        <dbReference type="SAM" id="Phobius"/>
    </source>
</evidence>
<dbReference type="EMBL" id="PZHX01000025">
    <property type="protein sequence ID" value="PTK29564.1"/>
    <property type="molecule type" value="Genomic_DNA"/>
</dbReference>
<dbReference type="CDD" id="cd13124">
    <property type="entry name" value="MATE_SpoVB_like"/>
    <property type="match status" value="1"/>
</dbReference>
<feature type="transmembrane region" description="Helical" evidence="6">
    <location>
        <begin position="390"/>
        <end position="411"/>
    </location>
</feature>
<evidence type="ECO:0000256" key="4">
    <source>
        <dbReference type="ARBA" id="ARBA00022989"/>
    </source>
</evidence>
<feature type="transmembrane region" description="Helical" evidence="6">
    <location>
        <begin position="448"/>
        <end position="470"/>
    </location>
</feature>
<comment type="caution">
    <text evidence="7">The sequence shown here is derived from an EMBL/GenBank/DDBJ whole genome shotgun (WGS) entry which is preliminary data.</text>
</comment>
<feature type="transmembrane region" description="Helical" evidence="6">
    <location>
        <begin position="359"/>
        <end position="383"/>
    </location>
</feature>
<evidence type="ECO:0000256" key="5">
    <source>
        <dbReference type="ARBA" id="ARBA00023136"/>
    </source>
</evidence>
<protein>
    <submittedName>
        <fullName evidence="7">Polysaccharide biosynthesis protein</fullName>
    </submittedName>
</protein>
<sequence>MSTNYKSSSEVSSSSKNSRQHSAFNGVVILTLALVIVKVLSAIYRVPYQNILGDSGLYAYQQIYPIVALGMILSMNAIPSAVTQVFGSHSGTEVFSKTLLRFQMIGLIIFSVILVLSHPLALLMGDAHLAPMLKMASLSYLFIGILGVIRGFYQSRQQMNIPAISQVIEQCIRVCIIIIAILMFMFKEWTIYQAGALAILASALGFLGSSLYLLATRPFRLQLNQHSYPIPWKQLILATLVFALSQLLVILWQFIDSFTVVHMLQTYGLGFREAIMQKGIYDRGASFIQIGLIVTTTFSFVLIPLLTDAISDHNQVLMNRYTNASLKITLLISVAAGIGLINILPMMNHVFFKTDQLSFTLSIYTLTVIGVSLIMMDIALLQVMNQIRPIFIGVMSGLLFKIIFNVIFIYFMGILGASISTVLSLIIFVTILHYEVVKYYRFNHMRAFIVKLMSALIIMSVVIQGLRMLLPPVGRLGSLIELLIIVGIGGLIFLLLVMYMNILGYKELKHLPFGDKLYRIKKGR</sequence>
<feature type="transmembrane region" description="Helical" evidence="6">
    <location>
        <begin position="192"/>
        <end position="214"/>
    </location>
</feature>
<evidence type="ECO:0000313" key="7">
    <source>
        <dbReference type="EMBL" id="PTK29564.1"/>
    </source>
</evidence>
<reference evidence="7 8" key="1">
    <citation type="journal article" date="2016" name="Front. Microbiol.">
        <title>Comprehensive Phylogenetic Analysis of Bovine Non-aureus Staphylococci Species Based on Whole-Genome Sequencing.</title>
        <authorList>
            <person name="Naushad S."/>
            <person name="Barkema H.W."/>
            <person name="Luby C."/>
            <person name="Condas L.A."/>
            <person name="Nobrega D.B."/>
            <person name="Carson D.A."/>
            <person name="De Buck J."/>
        </authorList>
    </citation>
    <scope>NUCLEOTIDE SEQUENCE [LARGE SCALE GENOMIC DNA]</scope>
    <source>
        <strain evidence="7 8">SNUC 5336</strain>
    </source>
</reference>
<evidence type="ECO:0000256" key="1">
    <source>
        <dbReference type="ARBA" id="ARBA00004651"/>
    </source>
</evidence>
<dbReference type="RefSeq" id="WP_107622906.1">
    <property type="nucleotide sequence ID" value="NZ_JAHCPX010000015.1"/>
</dbReference>
<feature type="transmembrane region" description="Helical" evidence="6">
    <location>
        <begin position="417"/>
        <end position="436"/>
    </location>
</feature>
<keyword evidence="5 6" id="KW-0472">Membrane</keyword>
<feature type="transmembrane region" description="Helical" evidence="6">
    <location>
        <begin position="23"/>
        <end position="43"/>
    </location>
</feature>
<organism evidence="7 8">
    <name type="scientific">Staphylococcus hominis</name>
    <dbReference type="NCBI Taxonomy" id="1290"/>
    <lineage>
        <taxon>Bacteria</taxon>
        <taxon>Bacillati</taxon>
        <taxon>Bacillota</taxon>
        <taxon>Bacilli</taxon>
        <taxon>Bacillales</taxon>
        <taxon>Staphylococcaceae</taxon>
        <taxon>Staphylococcus</taxon>
    </lineage>
</organism>
<dbReference type="GO" id="GO:0005886">
    <property type="term" value="C:plasma membrane"/>
    <property type="evidence" value="ECO:0007669"/>
    <property type="project" value="UniProtKB-SubCell"/>
</dbReference>
<dbReference type="InterPro" id="IPR050833">
    <property type="entry name" value="Poly_Biosynth_Transport"/>
</dbReference>
<evidence type="ECO:0000256" key="3">
    <source>
        <dbReference type="ARBA" id="ARBA00022692"/>
    </source>
</evidence>
<comment type="subcellular location">
    <subcellularLocation>
        <location evidence="1">Cell membrane</location>
        <topology evidence="1">Multi-pass membrane protein</topology>
    </subcellularLocation>
</comment>
<keyword evidence="2" id="KW-1003">Cell membrane</keyword>
<evidence type="ECO:0000313" key="8">
    <source>
        <dbReference type="Proteomes" id="UP000241540"/>
    </source>
</evidence>
<feature type="transmembrane region" description="Helical" evidence="6">
    <location>
        <begin position="328"/>
        <end position="347"/>
    </location>
</feature>
<dbReference type="InterPro" id="IPR002797">
    <property type="entry name" value="Polysacc_synth"/>
</dbReference>
<dbReference type="PANTHER" id="PTHR30250">
    <property type="entry name" value="PST FAMILY PREDICTED COLANIC ACID TRANSPORTER"/>
    <property type="match status" value="1"/>
</dbReference>
<feature type="transmembrane region" description="Helical" evidence="6">
    <location>
        <begin position="63"/>
        <end position="86"/>
    </location>
</feature>
<dbReference type="AlphaFoldDB" id="A0A974QML2"/>
<feature type="transmembrane region" description="Helical" evidence="6">
    <location>
        <begin position="235"/>
        <end position="255"/>
    </location>
</feature>